<dbReference type="InterPro" id="IPR001509">
    <property type="entry name" value="Epimerase_deHydtase"/>
</dbReference>
<organism evidence="5 6">
    <name type="scientific">Paenibacillus glycinis</name>
    <dbReference type="NCBI Taxonomy" id="2697035"/>
    <lineage>
        <taxon>Bacteria</taxon>
        <taxon>Bacillati</taxon>
        <taxon>Bacillota</taxon>
        <taxon>Bacilli</taxon>
        <taxon>Bacillales</taxon>
        <taxon>Paenibacillaceae</taxon>
        <taxon>Paenibacillus</taxon>
    </lineage>
</organism>
<dbReference type="Gene3D" id="3.40.50.720">
    <property type="entry name" value="NAD(P)-binding Rossmann-like Domain"/>
    <property type="match status" value="1"/>
</dbReference>
<accession>A0ABW9XPU4</accession>
<evidence type="ECO:0000256" key="3">
    <source>
        <dbReference type="ARBA" id="ARBA00023027"/>
    </source>
</evidence>
<dbReference type="RefSeq" id="WP_161743448.1">
    <property type="nucleotide sequence ID" value="NZ_JAAAMV010000007.1"/>
</dbReference>
<dbReference type="PANTHER" id="PTHR43103">
    <property type="entry name" value="NUCLEOSIDE-DIPHOSPHATE-SUGAR EPIMERASE"/>
    <property type="match status" value="1"/>
</dbReference>
<feature type="domain" description="NAD-dependent epimerase/dehydratase" evidence="4">
    <location>
        <begin position="5"/>
        <end position="218"/>
    </location>
</feature>
<proteinExistence type="inferred from homology"/>
<evidence type="ECO:0000256" key="1">
    <source>
        <dbReference type="ARBA" id="ARBA00007637"/>
    </source>
</evidence>
<name>A0ABW9XPU4_9BACL</name>
<protein>
    <submittedName>
        <fullName evidence="5">NAD-dependent epimerase/dehydratase family protein</fullName>
    </submittedName>
</protein>
<comment type="similarity">
    <text evidence="1">Belongs to the NAD(P)-dependent epimerase/dehydratase family.</text>
</comment>
<evidence type="ECO:0000313" key="5">
    <source>
        <dbReference type="EMBL" id="NBD24660.1"/>
    </source>
</evidence>
<keyword evidence="2" id="KW-0560">Oxidoreductase</keyword>
<dbReference type="EMBL" id="JAAAMV010000007">
    <property type="protein sequence ID" value="NBD24660.1"/>
    <property type="molecule type" value="Genomic_DNA"/>
</dbReference>
<dbReference type="Proteomes" id="UP000665561">
    <property type="component" value="Unassembled WGS sequence"/>
</dbReference>
<evidence type="ECO:0000313" key="6">
    <source>
        <dbReference type="Proteomes" id="UP000665561"/>
    </source>
</evidence>
<dbReference type="PANTHER" id="PTHR43103:SF5">
    <property type="entry name" value="4-EPIMERASE, PUTATIVE (AFU_ORTHOLOGUE AFUA_7G00360)-RELATED"/>
    <property type="match status" value="1"/>
</dbReference>
<comment type="caution">
    <text evidence="5">The sequence shown here is derived from an EMBL/GenBank/DDBJ whole genome shotgun (WGS) entry which is preliminary data.</text>
</comment>
<sequence>MKQTIAVTGGGGKLGQYVVRELVRQEYNVVSLDQKHAAGLPCRQIIVDMNDLGQVASALQGADAVIHLAAIPSPTGFPVPMIFANNVMGGYNVLEAASMLGIRRVVMGSSTSCYGFAWAIKPFPPQYLPIDEAHPQLSQEGYGLSKTVGELTAAMFHRRTGMAVVSLRFSLIAAPEEYARLRRGIGKPEGFAKILWSYVDIRDAAGACVAALQAEVDGAVALNITGDDTLSEFETSELLRACYPDVTDLRTDFAGREPLFDNRLAKETLDWRPQHRWSDEAQA</sequence>
<keyword evidence="3" id="KW-0520">NAD</keyword>
<dbReference type="SUPFAM" id="SSF51735">
    <property type="entry name" value="NAD(P)-binding Rossmann-fold domains"/>
    <property type="match status" value="1"/>
</dbReference>
<gene>
    <name evidence="5" type="ORF">GT019_12325</name>
</gene>
<evidence type="ECO:0000259" key="4">
    <source>
        <dbReference type="Pfam" id="PF01370"/>
    </source>
</evidence>
<dbReference type="InterPro" id="IPR036291">
    <property type="entry name" value="NAD(P)-bd_dom_sf"/>
</dbReference>
<reference evidence="5 6" key="1">
    <citation type="submission" date="2020-01" db="EMBL/GenBank/DDBJ databases">
        <title>Paenibacillus soybeanensis sp. nov. isolated from the nodules of soybean (Glycine max(L.) Merr).</title>
        <authorList>
            <person name="Wang H."/>
        </authorList>
    </citation>
    <scope>NUCLEOTIDE SEQUENCE [LARGE SCALE GENOMIC DNA]</scope>
    <source>
        <strain evidence="5 6">T1</strain>
    </source>
</reference>
<dbReference type="Pfam" id="PF01370">
    <property type="entry name" value="Epimerase"/>
    <property type="match status" value="1"/>
</dbReference>
<keyword evidence="6" id="KW-1185">Reference proteome</keyword>
<evidence type="ECO:0000256" key="2">
    <source>
        <dbReference type="ARBA" id="ARBA00023002"/>
    </source>
</evidence>